<dbReference type="PROSITE" id="PS51186">
    <property type="entry name" value="GNAT"/>
    <property type="match status" value="1"/>
</dbReference>
<accession>A0ABS8GI93</accession>
<evidence type="ECO:0000313" key="2">
    <source>
        <dbReference type="EMBL" id="MCC3265571.1"/>
    </source>
</evidence>
<protein>
    <submittedName>
        <fullName evidence="2">GNAT family N-acetyltransferase</fullName>
    </submittedName>
</protein>
<comment type="caution">
    <text evidence="2">The sequence shown here is derived from an EMBL/GenBank/DDBJ whole genome shotgun (WGS) entry which is preliminary data.</text>
</comment>
<dbReference type="InterPro" id="IPR016181">
    <property type="entry name" value="Acyl_CoA_acyltransferase"/>
</dbReference>
<dbReference type="PANTHER" id="PTHR43792:SF1">
    <property type="entry name" value="N-ACETYLTRANSFERASE DOMAIN-CONTAINING PROTEIN"/>
    <property type="match status" value="1"/>
</dbReference>
<dbReference type="InterPro" id="IPR051531">
    <property type="entry name" value="N-acetyltransferase"/>
</dbReference>
<dbReference type="Gene3D" id="3.40.630.30">
    <property type="match status" value="1"/>
</dbReference>
<evidence type="ECO:0000259" key="1">
    <source>
        <dbReference type="PROSITE" id="PS51186"/>
    </source>
</evidence>
<reference evidence="2" key="1">
    <citation type="submission" date="2021-10" db="EMBL/GenBank/DDBJ databases">
        <title>Novel species in genus Arthrobacter.</title>
        <authorList>
            <person name="Liu Y."/>
        </authorList>
    </citation>
    <scope>NUCLEOTIDE SEQUENCE</scope>
    <source>
        <strain evidence="2">Zg-Y786</strain>
    </source>
</reference>
<dbReference type="PANTHER" id="PTHR43792">
    <property type="entry name" value="GNAT FAMILY, PUTATIVE (AFU_ORTHOLOGUE AFUA_3G00765)-RELATED-RELATED"/>
    <property type="match status" value="1"/>
</dbReference>
<dbReference type="EMBL" id="JAJFZQ010000004">
    <property type="protein sequence ID" value="MCC3265571.1"/>
    <property type="molecule type" value="Genomic_DNA"/>
</dbReference>
<dbReference type="SUPFAM" id="SSF55729">
    <property type="entry name" value="Acyl-CoA N-acyltransferases (Nat)"/>
    <property type="match status" value="1"/>
</dbReference>
<dbReference type="Pfam" id="PF13302">
    <property type="entry name" value="Acetyltransf_3"/>
    <property type="match status" value="1"/>
</dbReference>
<dbReference type="InterPro" id="IPR000182">
    <property type="entry name" value="GNAT_dom"/>
</dbReference>
<organism evidence="2 3">
    <name type="scientific">Arthrobacter gengyunqii</name>
    <dbReference type="NCBI Taxonomy" id="2886940"/>
    <lineage>
        <taxon>Bacteria</taxon>
        <taxon>Bacillati</taxon>
        <taxon>Actinomycetota</taxon>
        <taxon>Actinomycetes</taxon>
        <taxon>Micrococcales</taxon>
        <taxon>Micrococcaceae</taxon>
        <taxon>Arthrobacter</taxon>
    </lineage>
</organism>
<evidence type="ECO:0000313" key="3">
    <source>
        <dbReference type="Proteomes" id="UP001139168"/>
    </source>
</evidence>
<dbReference type="RefSeq" id="WP_227890404.1">
    <property type="nucleotide sequence ID" value="NZ_JAJFZQ010000004.1"/>
</dbReference>
<gene>
    <name evidence="2" type="ORF">LJ752_05885</name>
</gene>
<feature type="domain" description="N-acetyltransferase" evidence="1">
    <location>
        <begin position="17"/>
        <end position="185"/>
    </location>
</feature>
<proteinExistence type="predicted"/>
<dbReference type="Proteomes" id="UP001139168">
    <property type="component" value="Unassembled WGS sequence"/>
</dbReference>
<sequence length="193" mass="21749">MTVKPADLLWPASTARLAIRPAVVEDLPRIFEYYRKPEVSEWLASHPADLDAFIERARQPELLACIYVVERGDIHIGDLYMGIRDAWAQKEVQAQAHATQAEIGYVIAPDYAGQGYANEAVAELLRICFEDLGLRRVTAECLAENVASWRVMEKAGMRRETVTRQASLHRSGRWLDGYGYAVLADEWRGSLVS</sequence>
<name>A0ABS8GI93_9MICC</name>
<keyword evidence="3" id="KW-1185">Reference proteome</keyword>